<dbReference type="RefSeq" id="WP_013595565.1">
    <property type="nucleotide sequence ID" value="NC_015138.1"/>
</dbReference>
<keyword evidence="3" id="KW-1185">Reference proteome</keyword>
<evidence type="ECO:0000256" key="1">
    <source>
        <dbReference type="SAM" id="SignalP"/>
    </source>
</evidence>
<evidence type="ECO:0000313" key="3">
    <source>
        <dbReference type="Proteomes" id="UP000002482"/>
    </source>
</evidence>
<evidence type="ECO:0000313" key="2">
    <source>
        <dbReference type="EMBL" id="ADX47077.1"/>
    </source>
</evidence>
<feature type="signal peptide" evidence="1">
    <location>
        <begin position="1"/>
        <end position="29"/>
    </location>
</feature>
<organism evidence="2 3">
    <name type="scientific">Paracidovorax avenae (strain ATCC 19860 / DSM 7227 / CCUG 15838 / JCM 20985 / LMG 2117 / NCPPB 1011)</name>
    <name type="common">Acidovorax avenae</name>
    <dbReference type="NCBI Taxonomy" id="643561"/>
    <lineage>
        <taxon>Bacteria</taxon>
        <taxon>Pseudomonadati</taxon>
        <taxon>Pseudomonadota</taxon>
        <taxon>Betaproteobacteria</taxon>
        <taxon>Burkholderiales</taxon>
        <taxon>Comamonadaceae</taxon>
        <taxon>Paracidovorax</taxon>
    </lineage>
</organism>
<feature type="chain" id="PRO_5003258573" description="PEP-CTERM sorting domain-containing protein" evidence="1">
    <location>
        <begin position="30"/>
        <end position="323"/>
    </location>
</feature>
<dbReference type="Proteomes" id="UP000002482">
    <property type="component" value="Chromosome"/>
</dbReference>
<sequence length="323" mass="34782">MAMNIESTVSASRKMFAVGISLAASMATAGTTFLYQQEYIDSIAPYMYNDPGQAVLGTSILTFNVGNTNQIPAWEVGDFTGVYNSGAVKANRERTVSAGWNGSTAIQVSGYKFGAQLHTYSAPLASAHQPQLKTINFQHAFDQDIRPWSDAQGPNPRLCMGVTSTVPSSWTGDGSNNQTGVTYLLSDARVPGSLFAVGALIFDNKNATDQTFVDPATGWAVGATYFGGDRYITTSGGSATFTTSKFSDERWFGFCMTKQNIVNFYNDFTSKPSYNGSLPPLDFNYLRLNTIVAGGEISIGSNLDKNGHMAFTYTGLTSHIMTD</sequence>
<keyword evidence="1" id="KW-0732">Signal</keyword>
<dbReference type="KEGG" id="aaa:Acav_3175"/>
<proteinExistence type="predicted"/>
<reference evidence="2" key="1">
    <citation type="submission" date="2011-02" db="EMBL/GenBank/DDBJ databases">
        <title>Complete sequence of Acidovorax avenae subsp. avenae ATCC 19860.</title>
        <authorList>
            <consortium name="US DOE Joint Genome Institute"/>
            <person name="Lucas S."/>
            <person name="Copeland A."/>
            <person name="Lapidus A."/>
            <person name="Cheng J.-F."/>
            <person name="Goodwin L."/>
            <person name="Pitluck S."/>
            <person name="Chertkov O."/>
            <person name="Held B."/>
            <person name="Detter J.C."/>
            <person name="Han C."/>
            <person name="Tapia R."/>
            <person name="Land M."/>
            <person name="Hauser L."/>
            <person name="Kyrpides N."/>
            <person name="Ivanova N."/>
            <person name="Ovchinnikova G."/>
            <person name="Pagani I."/>
            <person name="Gordon S."/>
            <person name="Woyke T."/>
        </authorList>
    </citation>
    <scope>NUCLEOTIDE SEQUENCE</scope>
    <source>
        <strain evidence="2">ATCC 19860</strain>
    </source>
</reference>
<accession>F0Q879</accession>
<evidence type="ECO:0008006" key="4">
    <source>
        <dbReference type="Google" id="ProtNLM"/>
    </source>
</evidence>
<dbReference type="GeneID" id="43402258"/>
<dbReference type="AlphaFoldDB" id="F0Q879"/>
<gene>
    <name evidence="2" type="ordered locus">Acav_3175</name>
</gene>
<name>F0Q879_PARA1</name>
<dbReference type="EMBL" id="CP002521">
    <property type="protein sequence ID" value="ADX47077.1"/>
    <property type="molecule type" value="Genomic_DNA"/>
</dbReference>
<dbReference type="HOGENOM" id="CLU_859504_0_0_4"/>
<protein>
    <recommendedName>
        <fullName evidence="4">PEP-CTERM sorting domain-containing protein</fullName>
    </recommendedName>
</protein>